<accession>A0ABQ2JM96</accession>
<dbReference type="PANTHER" id="PTHR34980">
    <property type="entry name" value="INNER MEMBRANE PROTEIN-RELATED-RELATED"/>
    <property type="match status" value="1"/>
</dbReference>
<evidence type="ECO:0000256" key="2">
    <source>
        <dbReference type="SAM" id="Phobius"/>
    </source>
</evidence>
<keyword evidence="2" id="KW-0472">Membrane</keyword>
<keyword evidence="2" id="KW-1133">Transmembrane helix</keyword>
<feature type="transmembrane region" description="Helical" evidence="2">
    <location>
        <begin position="121"/>
        <end position="140"/>
    </location>
</feature>
<reference evidence="4" key="1">
    <citation type="journal article" date="2019" name="Int. J. Syst. Evol. Microbiol.">
        <title>The Global Catalogue of Microorganisms (GCM) 10K type strain sequencing project: providing services to taxonomists for standard genome sequencing and annotation.</title>
        <authorList>
            <consortium name="The Broad Institute Genomics Platform"/>
            <consortium name="The Broad Institute Genome Sequencing Center for Infectious Disease"/>
            <person name="Wu L."/>
            <person name="Ma J."/>
        </authorList>
    </citation>
    <scope>NUCLEOTIDE SEQUENCE [LARGE SCALE GENOMIC DNA]</scope>
    <source>
        <strain evidence="4">CGMCC 1.6784</strain>
    </source>
</reference>
<proteinExistence type="predicted"/>
<dbReference type="Pfam" id="PF05656">
    <property type="entry name" value="DUF805"/>
    <property type="match status" value="1"/>
</dbReference>
<dbReference type="RefSeq" id="WP_188819322.1">
    <property type="nucleotide sequence ID" value="NZ_BMLK01000007.1"/>
</dbReference>
<organism evidence="3 4">
    <name type="scientific">Novosphingobium indicum</name>
    <dbReference type="NCBI Taxonomy" id="462949"/>
    <lineage>
        <taxon>Bacteria</taxon>
        <taxon>Pseudomonadati</taxon>
        <taxon>Pseudomonadota</taxon>
        <taxon>Alphaproteobacteria</taxon>
        <taxon>Sphingomonadales</taxon>
        <taxon>Sphingomonadaceae</taxon>
        <taxon>Novosphingobium</taxon>
    </lineage>
</organism>
<keyword evidence="4" id="KW-1185">Reference proteome</keyword>
<feature type="transmembrane region" description="Helical" evidence="2">
    <location>
        <begin position="27"/>
        <end position="49"/>
    </location>
</feature>
<evidence type="ECO:0000313" key="4">
    <source>
        <dbReference type="Proteomes" id="UP000605099"/>
    </source>
</evidence>
<evidence type="ECO:0000313" key="3">
    <source>
        <dbReference type="EMBL" id="GGN48346.1"/>
    </source>
</evidence>
<feature type="transmembrane region" description="Helical" evidence="2">
    <location>
        <begin position="55"/>
        <end position="74"/>
    </location>
</feature>
<feature type="transmembrane region" description="Helical" evidence="2">
    <location>
        <begin position="86"/>
        <end position="109"/>
    </location>
</feature>
<dbReference type="Proteomes" id="UP000605099">
    <property type="component" value="Unassembled WGS sequence"/>
</dbReference>
<gene>
    <name evidence="3" type="ORF">GCM10011349_17890</name>
</gene>
<comment type="caution">
    <text evidence="3">The sequence shown here is derived from an EMBL/GenBank/DDBJ whole genome shotgun (WGS) entry which is preliminary data.</text>
</comment>
<feature type="region of interest" description="Disordered" evidence="1">
    <location>
        <begin position="148"/>
        <end position="171"/>
    </location>
</feature>
<evidence type="ECO:0000256" key="1">
    <source>
        <dbReference type="SAM" id="MobiDB-lite"/>
    </source>
</evidence>
<keyword evidence="2" id="KW-0812">Transmembrane</keyword>
<protein>
    <submittedName>
        <fullName evidence="3">DUF805 domain-containing protein</fullName>
    </submittedName>
</protein>
<dbReference type="InterPro" id="IPR008523">
    <property type="entry name" value="DUF805"/>
</dbReference>
<name>A0ABQ2JM96_9SPHN</name>
<sequence length="171" mass="18883">MTGDLPLFGQAIRRTFTTSGRARRTEVILYVVASQLLCAVLAGLADFFLPDTAATWFRFAVTTLAIIPLFALSVRRLHDFGFSGKWTVLLVLVVARSIGLELASLLGGWEARDMIEAPLSYVDWLLFLPFAWLYIVLLVVPGKTDANRYGPNPRKDRENETAGPDSPEPAA</sequence>
<dbReference type="EMBL" id="BMLK01000007">
    <property type="protein sequence ID" value="GGN48346.1"/>
    <property type="molecule type" value="Genomic_DNA"/>
</dbReference>